<dbReference type="PANTHER" id="PTHR13887">
    <property type="entry name" value="GLUTATHIONE S-TRANSFERASE KAPPA"/>
    <property type="match status" value="1"/>
</dbReference>
<gene>
    <name evidence="9" type="ORF">LJ751_16220</name>
</gene>
<dbReference type="PROSITE" id="PS51352">
    <property type="entry name" value="THIOREDOXIN_2"/>
    <property type="match status" value="1"/>
</dbReference>
<evidence type="ECO:0000256" key="6">
    <source>
        <dbReference type="SAM" id="MobiDB-lite"/>
    </source>
</evidence>
<evidence type="ECO:0000259" key="8">
    <source>
        <dbReference type="PROSITE" id="PS51352"/>
    </source>
</evidence>
<dbReference type="Pfam" id="PF13462">
    <property type="entry name" value="Thioredoxin_4"/>
    <property type="match status" value="1"/>
</dbReference>
<reference evidence="9" key="1">
    <citation type="submission" date="2021-10" db="EMBL/GenBank/DDBJ databases">
        <title>Novel species in genus Arthrobacter.</title>
        <authorList>
            <person name="Liu Y."/>
        </authorList>
    </citation>
    <scope>NUCLEOTIDE SEQUENCE</scope>
    <source>
        <strain evidence="9">Zg-Y809</strain>
    </source>
</reference>
<name>A0A9X1S6T3_9MICC</name>
<comment type="similarity">
    <text evidence="1">Belongs to the thioredoxin family. DsbA subfamily.</text>
</comment>
<feature type="chain" id="PRO_5040784773" evidence="7">
    <location>
        <begin position="22"/>
        <end position="229"/>
    </location>
</feature>
<evidence type="ECO:0000313" key="9">
    <source>
        <dbReference type="EMBL" id="MCC3270880.1"/>
    </source>
</evidence>
<dbReference type="InterPro" id="IPR036249">
    <property type="entry name" value="Thioredoxin-like_sf"/>
</dbReference>
<dbReference type="InterPro" id="IPR012336">
    <property type="entry name" value="Thioredoxin-like_fold"/>
</dbReference>
<feature type="region of interest" description="Disordered" evidence="6">
    <location>
        <begin position="25"/>
        <end position="46"/>
    </location>
</feature>
<keyword evidence="2 7" id="KW-0732">Signal</keyword>
<dbReference type="GO" id="GO:0016491">
    <property type="term" value="F:oxidoreductase activity"/>
    <property type="evidence" value="ECO:0007669"/>
    <property type="project" value="UniProtKB-KW"/>
</dbReference>
<dbReference type="AlphaFoldDB" id="A0A9X1S6T3"/>
<evidence type="ECO:0000256" key="2">
    <source>
        <dbReference type="ARBA" id="ARBA00022729"/>
    </source>
</evidence>
<sequence length="229" mass="24619">MHKAVPSLIIAGLLVSGGVVSCGTSGDSSSPDTSVSASASPSPEVTVPADQMDQLVPADARAITNPADPQATLVLFTDYQCPYCAMMDPLIQQAKADYGDEVRIVVRNYPLPKHKNAEPSARAVEAAAEQGKLETMAAKVFEHQEDWKNESNVDDLFASYAEDLGLDMEQFRYDYSSDAIKERVARDLQDAQDLEVKGTPTLYLDGTAVQMQAGDYSEISGPLDNALGK</sequence>
<evidence type="ECO:0000256" key="1">
    <source>
        <dbReference type="ARBA" id="ARBA00005791"/>
    </source>
</evidence>
<evidence type="ECO:0000256" key="4">
    <source>
        <dbReference type="ARBA" id="ARBA00023157"/>
    </source>
</evidence>
<keyword evidence="3" id="KW-0560">Oxidoreductase</keyword>
<dbReference type="Proteomes" id="UP001139264">
    <property type="component" value="Unassembled WGS sequence"/>
</dbReference>
<comment type="caution">
    <text evidence="9">The sequence shown here is derived from an EMBL/GenBank/DDBJ whole genome shotgun (WGS) entry which is preliminary data.</text>
</comment>
<keyword evidence="4" id="KW-1015">Disulfide bond</keyword>
<evidence type="ECO:0000256" key="7">
    <source>
        <dbReference type="SAM" id="SignalP"/>
    </source>
</evidence>
<dbReference type="PANTHER" id="PTHR13887:SF14">
    <property type="entry name" value="DISULFIDE BOND FORMATION PROTEIN D"/>
    <property type="match status" value="1"/>
</dbReference>
<feature type="domain" description="Thioredoxin" evidence="8">
    <location>
        <begin position="36"/>
        <end position="193"/>
    </location>
</feature>
<dbReference type="EMBL" id="JAJFZP010000015">
    <property type="protein sequence ID" value="MCC3270880.1"/>
    <property type="molecule type" value="Genomic_DNA"/>
</dbReference>
<organism evidence="9 10">
    <name type="scientific">Arthrobacter gengyunqii</name>
    <dbReference type="NCBI Taxonomy" id="2886940"/>
    <lineage>
        <taxon>Bacteria</taxon>
        <taxon>Bacillati</taxon>
        <taxon>Actinomycetota</taxon>
        <taxon>Actinomycetes</taxon>
        <taxon>Micrococcales</taxon>
        <taxon>Micrococcaceae</taxon>
        <taxon>Arthrobacter</taxon>
    </lineage>
</organism>
<evidence type="ECO:0000256" key="3">
    <source>
        <dbReference type="ARBA" id="ARBA00023002"/>
    </source>
</evidence>
<dbReference type="InterPro" id="IPR013766">
    <property type="entry name" value="Thioredoxin_domain"/>
</dbReference>
<dbReference type="SUPFAM" id="SSF52833">
    <property type="entry name" value="Thioredoxin-like"/>
    <property type="match status" value="1"/>
</dbReference>
<feature type="signal peptide" evidence="7">
    <location>
        <begin position="1"/>
        <end position="21"/>
    </location>
</feature>
<dbReference type="Gene3D" id="3.40.30.10">
    <property type="entry name" value="Glutaredoxin"/>
    <property type="match status" value="1"/>
</dbReference>
<keyword evidence="5" id="KW-0676">Redox-active center</keyword>
<dbReference type="PROSITE" id="PS51257">
    <property type="entry name" value="PROKAR_LIPOPROTEIN"/>
    <property type="match status" value="1"/>
</dbReference>
<evidence type="ECO:0000313" key="10">
    <source>
        <dbReference type="Proteomes" id="UP001139264"/>
    </source>
</evidence>
<dbReference type="RefSeq" id="WP_227909164.1">
    <property type="nucleotide sequence ID" value="NZ_CP095461.1"/>
</dbReference>
<proteinExistence type="inferred from homology"/>
<evidence type="ECO:0000256" key="5">
    <source>
        <dbReference type="ARBA" id="ARBA00023284"/>
    </source>
</evidence>
<accession>A0A9X1S6T3</accession>
<protein>
    <submittedName>
        <fullName evidence="9">DsbA family protein</fullName>
    </submittedName>
</protein>